<evidence type="ECO:0000256" key="2">
    <source>
        <dbReference type="ARBA" id="ARBA00022884"/>
    </source>
</evidence>
<dbReference type="PANTHER" id="PTHR11586">
    <property type="entry name" value="TRNA-AMINOACYLATION COFACTOR ARC1 FAMILY MEMBER"/>
    <property type="match status" value="1"/>
</dbReference>
<accession>A0A183DBB2</accession>
<evidence type="ECO:0000256" key="1">
    <source>
        <dbReference type="ARBA" id="ARBA00022555"/>
    </source>
</evidence>
<dbReference type="GO" id="GO:0000049">
    <property type="term" value="F:tRNA binding"/>
    <property type="evidence" value="ECO:0007669"/>
    <property type="project" value="UniProtKB-UniRule"/>
</dbReference>
<dbReference type="WBParaSite" id="GPUH_0000601101-mRNA-1">
    <property type="protein sequence ID" value="GPUH_0000601101-mRNA-1"/>
    <property type="gene ID" value="GPUH_0000601101"/>
</dbReference>
<feature type="region of interest" description="Disordered" evidence="5">
    <location>
        <begin position="76"/>
        <end position="140"/>
    </location>
</feature>
<dbReference type="AlphaFoldDB" id="A0A183DBB2"/>
<sequence length="211" mass="22987">MASPQLSAQQQKIDEMLKIVAAKFEQRKKIFENTKLLELCKQRTELKAEVELLKARLIEAETNGGIKQVTKIRGFDKNSSTKTETPAKAEMNANKEAMNDADAVVQKLAKGSKAGEATKQPAKGAPSKTGTGAEGGAAKSDDSIDIGRIDLRVGRILKAEKHPDADTLYVEQVDVGEEQPRTIISGLVRHVPIEQVRLILLKIMSISCLVV</sequence>
<dbReference type="PANTHER" id="PTHR11586:SF33">
    <property type="entry name" value="AMINOACYL TRNA SYNTHASE COMPLEX-INTERACTING MULTIFUNCTIONAL PROTEIN 1"/>
    <property type="match status" value="1"/>
</dbReference>
<evidence type="ECO:0000313" key="7">
    <source>
        <dbReference type="EMBL" id="VDK53038.1"/>
    </source>
</evidence>
<reference evidence="7 8" key="2">
    <citation type="submission" date="2018-11" db="EMBL/GenBank/DDBJ databases">
        <authorList>
            <consortium name="Pathogen Informatics"/>
        </authorList>
    </citation>
    <scope>NUCLEOTIDE SEQUENCE [LARGE SCALE GENOMIC DNA]</scope>
</reference>
<dbReference type="PROSITE" id="PS50886">
    <property type="entry name" value="TRBD"/>
    <property type="match status" value="1"/>
</dbReference>
<evidence type="ECO:0000313" key="8">
    <source>
        <dbReference type="Proteomes" id="UP000271098"/>
    </source>
</evidence>
<dbReference type="SUPFAM" id="SSF50249">
    <property type="entry name" value="Nucleic acid-binding proteins"/>
    <property type="match status" value="1"/>
</dbReference>
<feature type="coiled-coil region" evidence="4">
    <location>
        <begin position="36"/>
        <end position="63"/>
    </location>
</feature>
<dbReference type="InterPro" id="IPR002547">
    <property type="entry name" value="tRNA-bd_dom"/>
</dbReference>
<keyword evidence="2 3" id="KW-0694">RNA-binding</keyword>
<evidence type="ECO:0000256" key="3">
    <source>
        <dbReference type="PROSITE-ProRule" id="PRU00209"/>
    </source>
</evidence>
<gene>
    <name evidence="7" type="ORF">GPUH_LOCUS6005</name>
</gene>
<dbReference type="Pfam" id="PF01588">
    <property type="entry name" value="tRNA_bind"/>
    <property type="match status" value="1"/>
</dbReference>
<dbReference type="InterPro" id="IPR051270">
    <property type="entry name" value="Tyrosine-tRNA_ligase_regulator"/>
</dbReference>
<keyword evidence="4" id="KW-0175">Coiled coil</keyword>
<dbReference type="OrthoDB" id="197206at2759"/>
<dbReference type="EMBL" id="UYRT01013457">
    <property type="protein sequence ID" value="VDK53038.1"/>
    <property type="molecule type" value="Genomic_DNA"/>
</dbReference>
<proteinExistence type="predicted"/>
<evidence type="ECO:0000259" key="6">
    <source>
        <dbReference type="PROSITE" id="PS50886"/>
    </source>
</evidence>
<protein>
    <submittedName>
        <fullName evidence="9">tRNA-binding domain-containing protein</fullName>
    </submittedName>
</protein>
<name>A0A183DBB2_9BILA</name>
<evidence type="ECO:0000256" key="4">
    <source>
        <dbReference type="SAM" id="Coils"/>
    </source>
</evidence>
<evidence type="ECO:0000313" key="9">
    <source>
        <dbReference type="WBParaSite" id="GPUH_0000601101-mRNA-1"/>
    </source>
</evidence>
<keyword evidence="1 3" id="KW-0820">tRNA-binding</keyword>
<feature type="domain" description="TRNA-binding" evidence="6">
    <location>
        <begin position="145"/>
        <end position="211"/>
    </location>
</feature>
<dbReference type="Proteomes" id="UP000271098">
    <property type="component" value="Unassembled WGS sequence"/>
</dbReference>
<organism evidence="9">
    <name type="scientific">Gongylonema pulchrum</name>
    <dbReference type="NCBI Taxonomy" id="637853"/>
    <lineage>
        <taxon>Eukaryota</taxon>
        <taxon>Metazoa</taxon>
        <taxon>Ecdysozoa</taxon>
        <taxon>Nematoda</taxon>
        <taxon>Chromadorea</taxon>
        <taxon>Rhabditida</taxon>
        <taxon>Spirurina</taxon>
        <taxon>Spiruromorpha</taxon>
        <taxon>Spiruroidea</taxon>
        <taxon>Gongylonematidae</taxon>
        <taxon>Gongylonema</taxon>
    </lineage>
</organism>
<dbReference type="Gene3D" id="2.40.50.140">
    <property type="entry name" value="Nucleic acid-binding proteins"/>
    <property type="match status" value="1"/>
</dbReference>
<reference evidence="9" key="1">
    <citation type="submission" date="2016-06" db="UniProtKB">
        <authorList>
            <consortium name="WormBaseParasite"/>
        </authorList>
    </citation>
    <scope>IDENTIFICATION</scope>
</reference>
<keyword evidence="8" id="KW-1185">Reference proteome</keyword>
<dbReference type="InterPro" id="IPR012340">
    <property type="entry name" value="NA-bd_OB-fold"/>
</dbReference>
<evidence type="ECO:0000256" key="5">
    <source>
        <dbReference type="SAM" id="MobiDB-lite"/>
    </source>
</evidence>